<dbReference type="AlphaFoldDB" id="A0A0F9BH19"/>
<sequence length="88" mass="10121">IGHTLTSVRDGIQDVSQEFVAEYTIRTWANIVELLNDILKGPVQELEGTTRVTFPEDYHEYCHPDVCTYRRRQLEVVKVEDTGNCGDH</sequence>
<accession>A0A0F9BH19</accession>
<comment type="caution">
    <text evidence="1">The sequence shown here is derived from an EMBL/GenBank/DDBJ whole genome shotgun (WGS) entry which is preliminary data.</text>
</comment>
<proteinExistence type="predicted"/>
<feature type="non-terminal residue" evidence="1">
    <location>
        <position position="1"/>
    </location>
</feature>
<name>A0A0F9BH19_9ZZZZ</name>
<dbReference type="EMBL" id="LAZR01052085">
    <property type="protein sequence ID" value="KKK83736.1"/>
    <property type="molecule type" value="Genomic_DNA"/>
</dbReference>
<organism evidence="1">
    <name type="scientific">marine sediment metagenome</name>
    <dbReference type="NCBI Taxonomy" id="412755"/>
    <lineage>
        <taxon>unclassified sequences</taxon>
        <taxon>metagenomes</taxon>
        <taxon>ecological metagenomes</taxon>
    </lineage>
</organism>
<protein>
    <submittedName>
        <fullName evidence="1">Uncharacterized protein</fullName>
    </submittedName>
</protein>
<evidence type="ECO:0000313" key="1">
    <source>
        <dbReference type="EMBL" id="KKK83736.1"/>
    </source>
</evidence>
<reference evidence="1" key="1">
    <citation type="journal article" date="2015" name="Nature">
        <title>Complex archaea that bridge the gap between prokaryotes and eukaryotes.</title>
        <authorList>
            <person name="Spang A."/>
            <person name="Saw J.H."/>
            <person name="Jorgensen S.L."/>
            <person name="Zaremba-Niedzwiedzka K."/>
            <person name="Martijn J."/>
            <person name="Lind A.E."/>
            <person name="van Eijk R."/>
            <person name="Schleper C."/>
            <person name="Guy L."/>
            <person name="Ettema T.J."/>
        </authorList>
    </citation>
    <scope>NUCLEOTIDE SEQUENCE</scope>
</reference>
<gene>
    <name evidence="1" type="ORF">LCGC14_2790410</name>
</gene>